<evidence type="ECO:0000313" key="4">
    <source>
        <dbReference type="EMBL" id="VAW62405.1"/>
    </source>
</evidence>
<dbReference type="InterPro" id="IPR027417">
    <property type="entry name" value="P-loop_NTPase"/>
</dbReference>
<dbReference type="GO" id="GO:0005524">
    <property type="term" value="F:ATP binding"/>
    <property type="evidence" value="ECO:0007669"/>
    <property type="project" value="UniProtKB-KW"/>
</dbReference>
<keyword evidence="3" id="KW-0175">Coiled coil</keyword>
<proteinExistence type="predicted"/>
<evidence type="ECO:0000256" key="1">
    <source>
        <dbReference type="ARBA" id="ARBA00022741"/>
    </source>
</evidence>
<dbReference type="GO" id="GO:0051301">
    <property type="term" value="P:cell division"/>
    <property type="evidence" value="ECO:0007669"/>
    <property type="project" value="TreeGrafter"/>
</dbReference>
<dbReference type="SUPFAM" id="SSF52540">
    <property type="entry name" value="P-loop containing nucleoside triphosphate hydrolases"/>
    <property type="match status" value="1"/>
</dbReference>
<dbReference type="AlphaFoldDB" id="A0A3B0X2D1"/>
<dbReference type="EMBL" id="UOFI01000022">
    <property type="protein sequence ID" value="VAW62405.1"/>
    <property type="molecule type" value="Genomic_DNA"/>
</dbReference>
<dbReference type="CDD" id="cd00267">
    <property type="entry name" value="ABC_ATPase"/>
    <property type="match status" value="1"/>
</dbReference>
<dbReference type="GO" id="GO:0005737">
    <property type="term" value="C:cytoplasm"/>
    <property type="evidence" value="ECO:0007669"/>
    <property type="project" value="TreeGrafter"/>
</dbReference>
<dbReference type="Gene3D" id="3.40.50.300">
    <property type="entry name" value="P-loop containing nucleotide triphosphate hydrolases"/>
    <property type="match status" value="1"/>
</dbReference>
<gene>
    <name evidence="4" type="ORF">MNBD_GAMMA09-3605</name>
</gene>
<keyword evidence="2" id="KW-0067">ATP-binding</keyword>
<protein>
    <submittedName>
        <fullName evidence="4">ATPase, AFG1 family</fullName>
    </submittedName>
</protein>
<name>A0A3B0X2D1_9ZZZZ</name>
<feature type="coiled-coil region" evidence="3">
    <location>
        <begin position="22"/>
        <end position="49"/>
    </location>
</feature>
<dbReference type="NCBIfam" id="NF040713">
    <property type="entry name" value="ZapE"/>
    <property type="match status" value="1"/>
</dbReference>
<dbReference type="PANTHER" id="PTHR12169">
    <property type="entry name" value="ATPASE N2B"/>
    <property type="match status" value="1"/>
</dbReference>
<dbReference type="GO" id="GO:0032153">
    <property type="term" value="C:cell division site"/>
    <property type="evidence" value="ECO:0007669"/>
    <property type="project" value="TreeGrafter"/>
</dbReference>
<accession>A0A3B0X2D1</accession>
<evidence type="ECO:0000256" key="2">
    <source>
        <dbReference type="ARBA" id="ARBA00022840"/>
    </source>
</evidence>
<organism evidence="4">
    <name type="scientific">hydrothermal vent metagenome</name>
    <dbReference type="NCBI Taxonomy" id="652676"/>
    <lineage>
        <taxon>unclassified sequences</taxon>
        <taxon>metagenomes</taxon>
        <taxon>ecological metagenomes</taxon>
    </lineage>
</organism>
<dbReference type="InterPro" id="IPR005654">
    <property type="entry name" value="ATPase_AFG1-like"/>
</dbReference>
<dbReference type="Pfam" id="PF03969">
    <property type="entry name" value="AFG1_ATPase"/>
    <property type="match status" value="1"/>
</dbReference>
<keyword evidence="1" id="KW-0547">Nucleotide-binding</keyword>
<dbReference type="GO" id="GO:0016887">
    <property type="term" value="F:ATP hydrolysis activity"/>
    <property type="evidence" value="ECO:0007669"/>
    <property type="project" value="InterPro"/>
</dbReference>
<reference evidence="4" key="1">
    <citation type="submission" date="2018-06" db="EMBL/GenBank/DDBJ databases">
        <authorList>
            <person name="Zhirakovskaya E."/>
        </authorList>
    </citation>
    <scope>NUCLEOTIDE SEQUENCE</scope>
</reference>
<dbReference type="PANTHER" id="PTHR12169:SF6">
    <property type="entry name" value="AFG1-LIKE ATPASE"/>
    <property type="match status" value="1"/>
</dbReference>
<evidence type="ECO:0000256" key="3">
    <source>
        <dbReference type="SAM" id="Coils"/>
    </source>
</evidence>
<sequence length="381" mass="45385">MSIASEYIRQLQKNNYQADSEQEKIVQHLQQLQLQLEQQQKKKQTLGYKIKSFLRLPHSYKKIYSRTQPEHQPTGAYIWGDVGRGKTWLMDMFYDTIDTNSLSGQHKIRLHFNHFMQLIHDQLSLIDEQKKPLQHIARAFAQRYQLLCLDEFHVSDITDAMLLYGLLETLFEQGVVLVTTSNQPPDELYRNGLQRERFLPAIELIKTYSETLTLEGKTDHRLRILDKADIWYLHSQTSHQQLEARFMELITSPAQRNHKIHINYRQIETRLYTCNTIWFDFNIICGHPRSSTDYIEIARQFNTVFIHHIEQMDEGKNDKARRFINMIDEFYDRNVNLLCSAESLPEALYSGKQLSFEFKRTISRLQEMRSHDYMQRPHKSR</sequence>